<keyword evidence="10" id="KW-1185">Reference proteome</keyword>
<evidence type="ECO:0000256" key="1">
    <source>
        <dbReference type="ARBA" id="ARBA00004442"/>
    </source>
</evidence>
<name>A0A1R1MN20_9BACT</name>
<protein>
    <recommendedName>
        <fullName evidence="11">Transporter</fullName>
    </recommendedName>
</protein>
<sequence length="423" mass="47927">MIPSLSMAKGLTLSQLIEKAITNNPEIKIARKEEKISQYQYREAIGKFFPSINLEYKKFSHSDAPEMSFSLPPLPPTSFPLLEKHYHDFQATLTQPLFTGGYLFYNAKLKKAAETAQFYKFQDCVAKVIAEVKKDYYTLSEAKTAVKIAEDYVKAAKNHLRDAKAFYDEGIVARRDYLEAEVKYREALEALTKAKSFYTVALEKLKTDTGIQEENIEVDKLSYKPVNYNESELIEKAFQSNPLLMALRKMKEGANYGVKMSYSQFLPKISVIMGYEKTDQYPGIGEFDETFGALVVQIPIFEGTQRYWRTLEAKENSKKVSLTLKQAKDKIKLGIIAAFSQLKSAESRIKTAQTMVEQAKELLRDSKERYKAHVGTSTEVCDAIAYYVKAEGTLNSAIADYNRSLAELEYFTGGLPASQPPIK</sequence>
<reference evidence="9 10" key="1">
    <citation type="submission" date="2016-10" db="EMBL/GenBank/DDBJ databases">
        <title>Genome sequence of a sulfur-reducing bacterium Desulfurobacterium indicum K6013.</title>
        <authorList>
            <person name="Cao J."/>
            <person name="Shao Z."/>
            <person name="Alain K."/>
            <person name="Jebbar M."/>
        </authorList>
    </citation>
    <scope>NUCLEOTIDE SEQUENCE [LARGE SCALE GENOMIC DNA]</scope>
    <source>
        <strain evidence="9 10">K6013</strain>
    </source>
</reference>
<evidence type="ECO:0000256" key="2">
    <source>
        <dbReference type="ARBA" id="ARBA00007613"/>
    </source>
</evidence>
<proteinExistence type="inferred from homology"/>
<evidence type="ECO:0000256" key="7">
    <source>
        <dbReference type="ARBA" id="ARBA00023237"/>
    </source>
</evidence>
<dbReference type="Gene3D" id="1.20.1600.10">
    <property type="entry name" value="Outer membrane efflux proteins (OEP)"/>
    <property type="match status" value="1"/>
</dbReference>
<dbReference type="EMBL" id="MOEN01000002">
    <property type="protein sequence ID" value="OMH41222.1"/>
    <property type="molecule type" value="Genomic_DNA"/>
</dbReference>
<keyword evidence="7" id="KW-0998">Cell outer membrane</keyword>
<keyword evidence="4" id="KW-1134">Transmembrane beta strand</keyword>
<dbReference type="PANTHER" id="PTHR30026:SF20">
    <property type="entry name" value="OUTER MEMBRANE PROTEIN TOLC"/>
    <property type="match status" value="1"/>
</dbReference>
<comment type="subcellular location">
    <subcellularLocation>
        <location evidence="1">Cell outer membrane</location>
    </subcellularLocation>
</comment>
<dbReference type="GO" id="GO:1990281">
    <property type="term" value="C:efflux pump complex"/>
    <property type="evidence" value="ECO:0007669"/>
    <property type="project" value="TreeGrafter"/>
</dbReference>
<keyword evidence="3" id="KW-0813">Transport</keyword>
<dbReference type="AlphaFoldDB" id="A0A1R1MN20"/>
<dbReference type="GO" id="GO:0015562">
    <property type="term" value="F:efflux transmembrane transporter activity"/>
    <property type="evidence" value="ECO:0007669"/>
    <property type="project" value="InterPro"/>
</dbReference>
<dbReference type="SUPFAM" id="SSF56954">
    <property type="entry name" value="Outer membrane efflux proteins (OEP)"/>
    <property type="match status" value="1"/>
</dbReference>
<dbReference type="GO" id="GO:0015288">
    <property type="term" value="F:porin activity"/>
    <property type="evidence" value="ECO:0007669"/>
    <property type="project" value="TreeGrafter"/>
</dbReference>
<comment type="caution">
    <text evidence="9">The sequence shown here is derived from an EMBL/GenBank/DDBJ whole genome shotgun (WGS) entry which is preliminary data.</text>
</comment>
<keyword evidence="6" id="KW-0472">Membrane</keyword>
<evidence type="ECO:0000313" key="10">
    <source>
        <dbReference type="Proteomes" id="UP000187408"/>
    </source>
</evidence>
<dbReference type="Proteomes" id="UP000187408">
    <property type="component" value="Unassembled WGS sequence"/>
</dbReference>
<keyword evidence="8" id="KW-0175">Coiled coil</keyword>
<gene>
    <name evidence="9" type="ORF">BLW93_00705</name>
</gene>
<dbReference type="GO" id="GO:0009279">
    <property type="term" value="C:cell outer membrane"/>
    <property type="evidence" value="ECO:0007669"/>
    <property type="project" value="UniProtKB-SubCell"/>
</dbReference>
<evidence type="ECO:0000256" key="5">
    <source>
        <dbReference type="ARBA" id="ARBA00022692"/>
    </source>
</evidence>
<feature type="coiled-coil region" evidence="8">
    <location>
        <begin position="342"/>
        <end position="369"/>
    </location>
</feature>
<evidence type="ECO:0000256" key="8">
    <source>
        <dbReference type="SAM" id="Coils"/>
    </source>
</evidence>
<dbReference type="InterPro" id="IPR051906">
    <property type="entry name" value="TolC-like"/>
</dbReference>
<organism evidence="9 10">
    <name type="scientific">Desulfurobacterium indicum</name>
    <dbReference type="NCBI Taxonomy" id="1914305"/>
    <lineage>
        <taxon>Bacteria</taxon>
        <taxon>Pseudomonadati</taxon>
        <taxon>Aquificota</taxon>
        <taxon>Aquificia</taxon>
        <taxon>Desulfurobacteriales</taxon>
        <taxon>Desulfurobacteriaceae</taxon>
        <taxon>Desulfurobacterium</taxon>
    </lineage>
</organism>
<evidence type="ECO:0008006" key="11">
    <source>
        <dbReference type="Google" id="ProtNLM"/>
    </source>
</evidence>
<evidence type="ECO:0000256" key="6">
    <source>
        <dbReference type="ARBA" id="ARBA00023136"/>
    </source>
</evidence>
<dbReference type="STRING" id="1914305.BLW93_00705"/>
<dbReference type="PANTHER" id="PTHR30026">
    <property type="entry name" value="OUTER MEMBRANE PROTEIN TOLC"/>
    <property type="match status" value="1"/>
</dbReference>
<dbReference type="Pfam" id="PF02321">
    <property type="entry name" value="OEP"/>
    <property type="match status" value="2"/>
</dbReference>
<evidence type="ECO:0000256" key="4">
    <source>
        <dbReference type="ARBA" id="ARBA00022452"/>
    </source>
</evidence>
<evidence type="ECO:0000313" key="9">
    <source>
        <dbReference type="EMBL" id="OMH41222.1"/>
    </source>
</evidence>
<keyword evidence="5" id="KW-0812">Transmembrane</keyword>
<accession>A0A1R1MN20</accession>
<dbReference type="InterPro" id="IPR003423">
    <property type="entry name" value="OMP_efflux"/>
</dbReference>
<evidence type="ECO:0000256" key="3">
    <source>
        <dbReference type="ARBA" id="ARBA00022448"/>
    </source>
</evidence>
<comment type="similarity">
    <text evidence="2">Belongs to the outer membrane factor (OMF) (TC 1.B.17) family.</text>
</comment>